<evidence type="ECO:0000313" key="1">
    <source>
        <dbReference type="Proteomes" id="UP000887572"/>
    </source>
</evidence>
<dbReference type="AlphaFoldDB" id="A0A914I0E8"/>
<dbReference type="WBParaSite" id="Gr19_v10_g6332.t1">
    <property type="protein sequence ID" value="Gr19_v10_g6332.t1"/>
    <property type="gene ID" value="Gr19_v10_g6332"/>
</dbReference>
<evidence type="ECO:0000313" key="2">
    <source>
        <dbReference type="WBParaSite" id="Gr19_v10_g6332.t1"/>
    </source>
</evidence>
<keyword evidence="1" id="KW-1185">Reference proteome</keyword>
<dbReference type="Proteomes" id="UP000887572">
    <property type="component" value="Unplaced"/>
</dbReference>
<accession>A0A914I0E8</accession>
<sequence>MVNPSLIRFLVLSGQSASGQTDVRLLKSSKWDTVTGNFVVQIRIIDDLCSALNISLNKGVRRCQQQPLLENNKSKN</sequence>
<reference evidence="2" key="1">
    <citation type="submission" date="2022-11" db="UniProtKB">
        <authorList>
            <consortium name="WormBaseParasite"/>
        </authorList>
    </citation>
    <scope>IDENTIFICATION</scope>
</reference>
<organism evidence="1 2">
    <name type="scientific">Globodera rostochiensis</name>
    <name type="common">Golden nematode worm</name>
    <name type="synonym">Heterodera rostochiensis</name>
    <dbReference type="NCBI Taxonomy" id="31243"/>
    <lineage>
        <taxon>Eukaryota</taxon>
        <taxon>Metazoa</taxon>
        <taxon>Ecdysozoa</taxon>
        <taxon>Nematoda</taxon>
        <taxon>Chromadorea</taxon>
        <taxon>Rhabditida</taxon>
        <taxon>Tylenchina</taxon>
        <taxon>Tylenchomorpha</taxon>
        <taxon>Tylenchoidea</taxon>
        <taxon>Heteroderidae</taxon>
        <taxon>Heteroderinae</taxon>
        <taxon>Globodera</taxon>
    </lineage>
</organism>
<proteinExistence type="predicted"/>
<protein>
    <submittedName>
        <fullName evidence="2">Uncharacterized protein</fullName>
    </submittedName>
</protein>
<name>A0A914I0E8_GLORO</name>